<evidence type="ECO:0000313" key="2">
    <source>
        <dbReference type="Proteomes" id="UP000003614"/>
    </source>
</evidence>
<keyword evidence="1" id="KW-0614">Plasmid</keyword>
<proteinExistence type="predicted"/>
<gene>
    <name evidence="1" type="ORF">SeV_D0004</name>
</gene>
<sequence>MLQADDFKRKNWNNFILKTNLYLDRYCQDVLKFSYQKD</sequence>
<geneLocation type="plasmid" evidence="1 2">
    <name>pSL491_3</name>
</geneLocation>
<dbReference type="Proteomes" id="UP000003614">
    <property type="component" value="Plasmid pSL491_3"/>
</dbReference>
<reference evidence="1 2" key="1">
    <citation type="submission" date="2008-09" db="EMBL/GenBank/DDBJ databases">
        <authorList>
            <person name="Ravel J."/>
            <person name="Fricke W.F."/>
            <person name="White D."/>
            <person name="McDermott P."/>
            <person name="Mammel M."/>
            <person name="Rosovitz M."/>
            <person name="Leclerc J."/>
            <person name="Cebula T."/>
            <person name="Sebastian Y."/>
        </authorList>
    </citation>
    <scope>NUCLEOTIDE SEQUENCE [LARGE SCALE GENOMIC DNA]</scope>
    <source>
        <strain evidence="1 2">SL491</strain>
        <plasmid evidence="1 2">pSL491_3</plasmid>
    </source>
</reference>
<name>A0A6C7A4G1_SALV4</name>
<organism evidence="1 2">
    <name type="scientific">Salmonella virchow (strain SL491)</name>
    <dbReference type="NCBI Taxonomy" id="465517"/>
    <lineage>
        <taxon>Bacteria</taxon>
        <taxon>Pseudomonadati</taxon>
        <taxon>Pseudomonadota</taxon>
        <taxon>Gammaproteobacteria</taxon>
        <taxon>Enterobacterales</taxon>
        <taxon>Enterobacteriaceae</taxon>
        <taxon>Salmonella</taxon>
    </lineage>
</organism>
<accession>A0A6C7A4G1</accession>
<dbReference type="AlphaFoldDB" id="A0A6C7A4G1"/>
<protein>
    <submittedName>
        <fullName evidence="1">Uncharacterized protein</fullName>
    </submittedName>
</protein>
<dbReference type="EMBL" id="CP001149">
    <property type="protein sequence ID" value="ACH87665.1"/>
    <property type="molecule type" value="Genomic_DNA"/>
</dbReference>
<evidence type="ECO:0000313" key="1">
    <source>
        <dbReference type="EMBL" id="ACH87665.1"/>
    </source>
</evidence>